<gene>
    <name evidence="1" type="ORF">RHMOL_Rhmol09G0055700</name>
</gene>
<proteinExistence type="predicted"/>
<accession>A0ACC0M9Y7</accession>
<keyword evidence="2" id="KW-1185">Reference proteome</keyword>
<reference evidence="1" key="1">
    <citation type="submission" date="2022-02" db="EMBL/GenBank/DDBJ databases">
        <title>Plant Genome Project.</title>
        <authorList>
            <person name="Zhang R.-G."/>
        </authorList>
    </citation>
    <scope>NUCLEOTIDE SEQUENCE</scope>
    <source>
        <strain evidence="1">AT1</strain>
    </source>
</reference>
<sequence>MTFNENNEEQGGLLNKEEAEGVTIEEKVLERQRWTRCKKWREKSKNSSDQEEEEGQINHSQGKEEEFEAEELRSQQRQLPELNKRLRETMADGLLISIFLQKLQKLRLLAEDRFLFARLRNKVDKIVRDLKQILIFLGQENASSKTLMAQLLPILYFAENIIESFLLKTTYRRHMGVFNKITKTPLLKFSPCTHVQLSCKMKEIEKSVRAVLIKFGKVDKAVDLVPQSLGLLRRHINSAQQRYVETPDLLIGRGDTEKELVGRLFNDDEENLKSHFTTQRRLTWEDCSG</sequence>
<protein>
    <submittedName>
        <fullName evidence="1">Uncharacterized protein</fullName>
    </submittedName>
</protein>
<organism evidence="1 2">
    <name type="scientific">Rhododendron molle</name>
    <name type="common">Chinese azalea</name>
    <name type="synonym">Azalea mollis</name>
    <dbReference type="NCBI Taxonomy" id="49168"/>
    <lineage>
        <taxon>Eukaryota</taxon>
        <taxon>Viridiplantae</taxon>
        <taxon>Streptophyta</taxon>
        <taxon>Embryophyta</taxon>
        <taxon>Tracheophyta</taxon>
        <taxon>Spermatophyta</taxon>
        <taxon>Magnoliopsida</taxon>
        <taxon>eudicotyledons</taxon>
        <taxon>Gunneridae</taxon>
        <taxon>Pentapetalae</taxon>
        <taxon>asterids</taxon>
        <taxon>Ericales</taxon>
        <taxon>Ericaceae</taxon>
        <taxon>Ericoideae</taxon>
        <taxon>Rhodoreae</taxon>
        <taxon>Rhododendron</taxon>
    </lineage>
</organism>
<dbReference type="EMBL" id="CM046396">
    <property type="protein sequence ID" value="KAI8537843.1"/>
    <property type="molecule type" value="Genomic_DNA"/>
</dbReference>
<evidence type="ECO:0000313" key="2">
    <source>
        <dbReference type="Proteomes" id="UP001062846"/>
    </source>
</evidence>
<dbReference type="Proteomes" id="UP001062846">
    <property type="component" value="Chromosome 9"/>
</dbReference>
<name>A0ACC0M9Y7_RHOML</name>
<comment type="caution">
    <text evidence="1">The sequence shown here is derived from an EMBL/GenBank/DDBJ whole genome shotgun (WGS) entry which is preliminary data.</text>
</comment>
<evidence type="ECO:0000313" key="1">
    <source>
        <dbReference type="EMBL" id="KAI8537843.1"/>
    </source>
</evidence>